<reference evidence="1 2" key="1">
    <citation type="submission" date="2020-05" db="EMBL/GenBank/DDBJ databases">
        <title>FDA dAtabase for Regulatory Grade micrObial Sequences (FDA-ARGOS): Supporting development and validation of Infectious Disease Dx tests.</title>
        <authorList>
            <person name="Sproer C."/>
            <person name="Gronow S."/>
            <person name="Severitt S."/>
            <person name="Schroder I."/>
            <person name="Tallon L."/>
            <person name="Sadzewicz L."/>
            <person name="Zhao X."/>
            <person name="Vavikolanu K."/>
            <person name="Mehta A."/>
            <person name="Aluvathingal J."/>
            <person name="Nadendla S."/>
            <person name="Myers T."/>
            <person name="Yan Y."/>
            <person name="Sichtig H."/>
        </authorList>
    </citation>
    <scope>NUCLEOTIDE SEQUENCE [LARGE SCALE GENOMIC DNA]</scope>
    <source>
        <strain evidence="1 2">FDAARGOS_790</strain>
    </source>
</reference>
<dbReference type="AlphaFoldDB" id="A0A7D4HTP2"/>
<dbReference type="Proteomes" id="UP000500970">
    <property type="component" value="Chromosome"/>
</dbReference>
<keyword evidence="2" id="KW-1185">Reference proteome</keyword>
<accession>A0A7D4HTP2</accession>
<gene>
    <name evidence="1" type="ORF">FOC84_14935</name>
</gene>
<protein>
    <submittedName>
        <fullName evidence="1">Uncharacterized protein</fullName>
    </submittedName>
</protein>
<sequence>MEMLILSWEASSSRSTTISATRQDSGVATISAFANSKSIGAWRFTSDSIIILTGLFIYN</sequence>
<name>A0A7D4HTP2_9BURK</name>
<evidence type="ECO:0000313" key="1">
    <source>
        <dbReference type="EMBL" id="QKH36173.1"/>
    </source>
</evidence>
<organism evidence="1 2">
    <name type="scientific">Achromobacter pestifer</name>
    <dbReference type="NCBI Taxonomy" id="1353889"/>
    <lineage>
        <taxon>Bacteria</taxon>
        <taxon>Pseudomonadati</taxon>
        <taxon>Pseudomonadota</taxon>
        <taxon>Betaproteobacteria</taxon>
        <taxon>Burkholderiales</taxon>
        <taxon>Alcaligenaceae</taxon>
        <taxon>Achromobacter</taxon>
    </lineage>
</organism>
<dbReference type="EMBL" id="CP053985">
    <property type="protein sequence ID" value="QKH36173.1"/>
    <property type="molecule type" value="Genomic_DNA"/>
</dbReference>
<dbReference type="KEGG" id="apes:FOC84_14935"/>
<proteinExistence type="predicted"/>
<evidence type="ECO:0000313" key="2">
    <source>
        <dbReference type="Proteomes" id="UP000500970"/>
    </source>
</evidence>
<dbReference type="RefSeq" id="WP_173145084.1">
    <property type="nucleotide sequence ID" value="NZ_CP053985.1"/>
</dbReference>